<dbReference type="GO" id="GO:0016226">
    <property type="term" value="P:iron-sulfur cluster assembly"/>
    <property type="evidence" value="ECO:0007669"/>
    <property type="project" value="TreeGrafter"/>
</dbReference>
<dbReference type="NCBIfam" id="TIGR03317">
    <property type="entry name" value="ygfZ_signature"/>
    <property type="match status" value="1"/>
</dbReference>
<dbReference type="PANTHER" id="PTHR22602:SF0">
    <property type="entry name" value="TRANSFERASE CAF17, MITOCHONDRIAL-RELATED"/>
    <property type="match status" value="1"/>
</dbReference>
<dbReference type="PANTHER" id="PTHR22602">
    <property type="entry name" value="TRANSFERASE CAF17, MITOCHONDRIAL-RELATED"/>
    <property type="match status" value="1"/>
</dbReference>
<dbReference type="Gene3D" id="3.30.70.1400">
    <property type="entry name" value="Aminomethyltransferase beta-barrel domains"/>
    <property type="match status" value="1"/>
</dbReference>
<dbReference type="NCBIfam" id="NF007110">
    <property type="entry name" value="PRK09559.1"/>
    <property type="match status" value="1"/>
</dbReference>
<accession>A0A4D6YDV9</accession>
<dbReference type="Gene3D" id="3.30.70.1630">
    <property type="match status" value="1"/>
</dbReference>
<dbReference type="InterPro" id="IPR029043">
    <property type="entry name" value="GcvT/YgfZ_C"/>
</dbReference>
<dbReference type="SUPFAM" id="SSF101790">
    <property type="entry name" value="Aminomethyltransferase beta-barrel domain"/>
    <property type="match status" value="1"/>
</dbReference>
<evidence type="ECO:0000313" key="2">
    <source>
        <dbReference type="Proteomes" id="UP000298603"/>
    </source>
</evidence>
<dbReference type="AlphaFoldDB" id="A0A4D6YDV9"/>
<dbReference type="OrthoDB" id="9796287at2"/>
<name>A0A4D6YDV9_9GAMM</name>
<sequence>MKKIYFDKLLKNKCFFEILKKWSLIKVFGLDSTQYLQSHITIDILNLNNKKHMLCANCNSHGKVQSVLQLFNYKNGYAYIQRKSICKIQMNALKKYSVFSNVTIEEDNNYFLLGIFGKYVRTILSLYFCNLPHSKESIIFDKNIIILWFGGSNERFLLILKKKKLEEIKLFLLKKNILNLKNAWSYLHIKSGIPILEYEVFNKFFPQEINLDLLEGINFKKGCYCGQEMISKIHFRNLIHKRLYCLIGTTNFKINIFSFIEIYDGYFWKKVGNIIYSLHIKDNLFLIQCVLYKKKLNGNSFRITTDINSKFSMFKYNY</sequence>
<protein>
    <submittedName>
        <fullName evidence="1">tRNA-modifying protein YgfZ</fullName>
    </submittedName>
</protein>
<dbReference type="Proteomes" id="UP000298603">
    <property type="component" value="Chromosome"/>
</dbReference>
<dbReference type="EMBL" id="CP032996">
    <property type="protein sequence ID" value="QCI27272.1"/>
    <property type="molecule type" value="Genomic_DNA"/>
</dbReference>
<organism evidence="1 2">
    <name type="scientific">Buchnera aphidicola</name>
    <name type="common">Therioaphis trifolii</name>
    <dbReference type="NCBI Taxonomy" id="1241884"/>
    <lineage>
        <taxon>Bacteria</taxon>
        <taxon>Pseudomonadati</taxon>
        <taxon>Pseudomonadota</taxon>
        <taxon>Gammaproteobacteria</taxon>
        <taxon>Enterobacterales</taxon>
        <taxon>Erwiniaceae</taxon>
        <taxon>Buchnera</taxon>
    </lineage>
</organism>
<evidence type="ECO:0000313" key="1">
    <source>
        <dbReference type="EMBL" id="QCI27272.1"/>
    </source>
</evidence>
<reference evidence="1 2" key="1">
    <citation type="submission" date="2018-10" db="EMBL/GenBank/DDBJ databases">
        <title>Comparative functional genomics of the obligate endosymbiont Buchnera aphidicola.</title>
        <authorList>
            <person name="Chong R.A."/>
        </authorList>
    </citation>
    <scope>NUCLEOTIDE SEQUENCE [LARGE SCALE GENOMIC DNA]</scope>
    <source>
        <strain evidence="1 2">Tma</strain>
    </source>
</reference>
<dbReference type="RefSeq" id="WP_158349537.1">
    <property type="nucleotide sequence ID" value="NZ_CP032996.1"/>
</dbReference>
<dbReference type="InterPro" id="IPR017703">
    <property type="entry name" value="YgfZ/GCV_T_CS"/>
</dbReference>
<keyword evidence="2" id="KW-1185">Reference proteome</keyword>
<dbReference type="InterPro" id="IPR045179">
    <property type="entry name" value="YgfZ/GcvT"/>
</dbReference>
<dbReference type="Gene3D" id="2.40.30.160">
    <property type="match status" value="1"/>
</dbReference>
<dbReference type="SUPFAM" id="SSF103025">
    <property type="entry name" value="Folate-binding domain"/>
    <property type="match status" value="1"/>
</dbReference>
<gene>
    <name evidence="1" type="primary">ygfZ</name>
    <name evidence="1" type="ORF">D9V81_01455</name>
</gene>
<proteinExistence type="predicted"/>